<dbReference type="EMBL" id="CAJVQA010006645">
    <property type="protein sequence ID" value="CAG8644137.1"/>
    <property type="molecule type" value="Genomic_DNA"/>
</dbReference>
<feature type="non-terminal residue" evidence="1">
    <location>
        <position position="1"/>
    </location>
</feature>
<keyword evidence="2" id="KW-1185">Reference proteome</keyword>
<dbReference type="AlphaFoldDB" id="A0A9N9DPN5"/>
<proteinExistence type="predicted"/>
<dbReference type="OrthoDB" id="10491711at2759"/>
<comment type="caution">
    <text evidence="1">The sequence shown here is derived from an EMBL/GenBank/DDBJ whole genome shotgun (WGS) entry which is preliminary data.</text>
</comment>
<name>A0A9N9DPN5_9GLOM</name>
<accession>A0A9N9DPN5</accession>
<gene>
    <name evidence="1" type="ORF">CPELLU_LOCUS9002</name>
</gene>
<feature type="non-terminal residue" evidence="1">
    <location>
        <position position="300"/>
    </location>
</feature>
<evidence type="ECO:0000313" key="2">
    <source>
        <dbReference type="Proteomes" id="UP000789759"/>
    </source>
</evidence>
<protein>
    <submittedName>
        <fullName evidence="1">13347_t:CDS:1</fullName>
    </submittedName>
</protein>
<evidence type="ECO:0000313" key="1">
    <source>
        <dbReference type="EMBL" id="CAG8644137.1"/>
    </source>
</evidence>
<sequence>RQVYDYFRSTLGNKYEYLSKIEEPTFSAEVEEFLNHYAENKNAPSIRITDDRATVASNLFQLLQFCRFKLQQNGPLQSYKKGYKMDESTWAKLTVDSLIEVISNDIHEKISGDNVDQATKNCKTATIDQKITKKTTSKLKYKSYGKRPDSRVCWSDEETSVTLAYCVVAGPPFNMIDEFKWESDRHKLIKMGKNCTRNMIKDFKQAHNKYLSKDIIIQIRSQPRILFLVYEISNNRKLQVTYGGIKQEDFLPIIKSPSKDECKLDYIFDFYVLNNITTWKELSETKVLDKKSKSATETLI</sequence>
<organism evidence="1 2">
    <name type="scientific">Cetraspora pellucida</name>
    <dbReference type="NCBI Taxonomy" id="1433469"/>
    <lineage>
        <taxon>Eukaryota</taxon>
        <taxon>Fungi</taxon>
        <taxon>Fungi incertae sedis</taxon>
        <taxon>Mucoromycota</taxon>
        <taxon>Glomeromycotina</taxon>
        <taxon>Glomeromycetes</taxon>
        <taxon>Diversisporales</taxon>
        <taxon>Gigasporaceae</taxon>
        <taxon>Cetraspora</taxon>
    </lineage>
</organism>
<reference evidence="1" key="1">
    <citation type="submission" date="2021-06" db="EMBL/GenBank/DDBJ databases">
        <authorList>
            <person name="Kallberg Y."/>
            <person name="Tangrot J."/>
            <person name="Rosling A."/>
        </authorList>
    </citation>
    <scope>NUCLEOTIDE SEQUENCE</scope>
    <source>
        <strain evidence="1">FL966</strain>
    </source>
</reference>
<dbReference type="Proteomes" id="UP000789759">
    <property type="component" value="Unassembled WGS sequence"/>
</dbReference>